<dbReference type="InterPro" id="IPR012338">
    <property type="entry name" value="Beta-lactam/transpept-like"/>
</dbReference>
<sequence length="309" mass="32329">MTPLATLVERAGFAPRTPVAVARVVGDAVEESVTGAWPNGQPVTPSDRFYVASLAKQITGAAMALLVRDARIDPDRPVSDTVGGLPQWSTLVTPRQLAHHTGGLPPAGALEAQMTGDWTEALVFEALNDLAELPGSPGAAYRYSNLGYVLLARVIANASEMPFTQFAATQLFEPLGLDGIGFPDDPVGQPQLPLLGASLPLTHGDGGLWSTSRGFALWLQQQNRDTLGIADLVATAGRLNDGTSVDYGWGLGLRQRHGEALLIHGGEWQGAAAKAVRSPALGIAVVGMAAGAEFETLNRLVSAVLEDIA</sequence>
<feature type="domain" description="Beta-lactamase-related" evidence="1">
    <location>
        <begin position="19"/>
        <end position="293"/>
    </location>
</feature>
<comment type="caution">
    <text evidence="2">The sequence shown here is derived from an EMBL/GenBank/DDBJ whole genome shotgun (WGS) entry which is preliminary data.</text>
</comment>
<dbReference type="PANTHER" id="PTHR46825">
    <property type="entry name" value="D-ALANYL-D-ALANINE-CARBOXYPEPTIDASE/ENDOPEPTIDASE AMPH"/>
    <property type="match status" value="1"/>
</dbReference>
<dbReference type="SUPFAM" id="SSF56601">
    <property type="entry name" value="beta-lactamase/transpeptidase-like"/>
    <property type="match status" value="1"/>
</dbReference>
<dbReference type="InterPro" id="IPR050491">
    <property type="entry name" value="AmpC-like"/>
</dbReference>
<evidence type="ECO:0000259" key="1">
    <source>
        <dbReference type="Pfam" id="PF00144"/>
    </source>
</evidence>
<evidence type="ECO:0000313" key="3">
    <source>
        <dbReference type="Proteomes" id="UP000095463"/>
    </source>
</evidence>
<accession>A0A1E5XMY3</accession>
<keyword evidence="3" id="KW-1185">Reference proteome</keyword>
<dbReference type="Proteomes" id="UP000095463">
    <property type="component" value="Unassembled WGS sequence"/>
</dbReference>
<protein>
    <recommendedName>
        <fullName evidence="1">Beta-lactamase-related domain-containing protein</fullName>
    </recommendedName>
</protein>
<dbReference type="AlphaFoldDB" id="A0A1E5XMY3"/>
<organism evidence="2 3">
    <name type="scientific">Devosia insulae DS-56</name>
    <dbReference type="NCBI Taxonomy" id="1116389"/>
    <lineage>
        <taxon>Bacteria</taxon>
        <taxon>Pseudomonadati</taxon>
        <taxon>Pseudomonadota</taxon>
        <taxon>Alphaproteobacteria</taxon>
        <taxon>Hyphomicrobiales</taxon>
        <taxon>Devosiaceae</taxon>
        <taxon>Devosia</taxon>
    </lineage>
</organism>
<proteinExistence type="predicted"/>
<dbReference type="InterPro" id="IPR001466">
    <property type="entry name" value="Beta-lactam-related"/>
</dbReference>
<evidence type="ECO:0000313" key="2">
    <source>
        <dbReference type="EMBL" id="OEO29939.1"/>
    </source>
</evidence>
<gene>
    <name evidence="2" type="ORF">VW23_023675</name>
</gene>
<dbReference type="OrthoDB" id="9808046at2"/>
<dbReference type="Pfam" id="PF00144">
    <property type="entry name" value="Beta-lactamase"/>
    <property type="match status" value="1"/>
</dbReference>
<reference evidence="2 3" key="1">
    <citation type="journal article" date="2015" name="Genome Announc.">
        <title>Genome Assemblies of Three Soil-Associated Devosia species: D. insulae, D. limi, and D. soli.</title>
        <authorList>
            <person name="Hassan Y.I."/>
            <person name="Lepp D."/>
            <person name="Zhou T."/>
        </authorList>
    </citation>
    <scope>NUCLEOTIDE SEQUENCE [LARGE SCALE GENOMIC DNA]</scope>
    <source>
        <strain evidence="2 3">DS-56</strain>
    </source>
</reference>
<dbReference type="RefSeq" id="WP_069910829.1">
    <property type="nucleotide sequence ID" value="NZ_LAJE02000244.1"/>
</dbReference>
<name>A0A1E5XMY3_9HYPH</name>
<dbReference type="EMBL" id="LAJE02000244">
    <property type="protein sequence ID" value="OEO29939.1"/>
    <property type="molecule type" value="Genomic_DNA"/>
</dbReference>
<dbReference type="PANTHER" id="PTHR46825:SF9">
    <property type="entry name" value="BETA-LACTAMASE-RELATED DOMAIN-CONTAINING PROTEIN"/>
    <property type="match status" value="1"/>
</dbReference>
<dbReference type="Gene3D" id="3.40.710.10">
    <property type="entry name" value="DD-peptidase/beta-lactamase superfamily"/>
    <property type="match status" value="1"/>
</dbReference>